<dbReference type="Proteomes" id="UP001596310">
    <property type="component" value="Unassembled WGS sequence"/>
</dbReference>
<dbReference type="SUPFAM" id="SSF103473">
    <property type="entry name" value="MFS general substrate transporter"/>
    <property type="match status" value="1"/>
</dbReference>
<feature type="compositionally biased region" description="Polar residues" evidence="1">
    <location>
        <begin position="98"/>
        <end position="131"/>
    </location>
</feature>
<feature type="transmembrane region" description="Helical" evidence="2">
    <location>
        <begin position="262"/>
        <end position="282"/>
    </location>
</feature>
<dbReference type="InterPro" id="IPR026870">
    <property type="entry name" value="Zinc_ribbon_dom"/>
</dbReference>
<sequence length="340" mass="36171">MVLADDSQSNQHYCSNCGARLTGSEKFCPYCGIQLALDQVTHLNKEANADQPLSRVARRQQAHFDGASEATRDPGTSPELTAATAPTVGEAASGPVAGSNQSPQQALAAQSDNSVSPQSSAPNAAVRSSDQVSRRTTTTTKVTKKKTKRRRQHHLPQAHLPHSRRQKQRLDWGVSGILLLLSGLLALYGTLASSFLKTPPTSLYNLVTTAGAALGIASQTATTVAAATGNAAQSLALVAKLLVLLPITVVVLGLLRSRWARLVAVVLAVIELGAFVAVGFYASQLAQRYLGAQAGNFFTMLFNQRGQFIGTAAYALALGVVGLFLFAWGRLLRRDRQLRQ</sequence>
<reference evidence="5" key="1">
    <citation type="journal article" date="2019" name="Int. J. Syst. Evol. Microbiol.">
        <title>The Global Catalogue of Microorganisms (GCM) 10K type strain sequencing project: providing services to taxonomists for standard genome sequencing and annotation.</title>
        <authorList>
            <consortium name="The Broad Institute Genomics Platform"/>
            <consortium name="The Broad Institute Genome Sequencing Center for Infectious Disease"/>
            <person name="Wu L."/>
            <person name="Ma J."/>
        </authorList>
    </citation>
    <scope>NUCLEOTIDE SEQUENCE [LARGE SCALE GENOMIC DNA]</scope>
    <source>
        <strain evidence="5">CCM 8897</strain>
    </source>
</reference>
<feature type="transmembrane region" description="Helical" evidence="2">
    <location>
        <begin position="172"/>
        <end position="191"/>
    </location>
</feature>
<accession>A0ABW1UUE5</accession>
<organism evidence="4 5">
    <name type="scientific">Lapidilactobacillus achengensis</name>
    <dbReference type="NCBI Taxonomy" id="2486000"/>
    <lineage>
        <taxon>Bacteria</taxon>
        <taxon>Bacillati</taxon>
        <taxon>Bacillota</taxon>
        <taxon>Bacilli</taxon>
        <taxon>Lactobacillales</taxon>
        <taxon>Lactobacillaceae</taxon>
        <taxon>Lapidilactobacillus</taxon>
    </lineage>
</organism>
<dbReference type="RefSeq" id="WP_125599042.1">
    <property type="nucleotide sequence ID" value="NZ_JBHSSM010000029.1"/>
</dbReference>
<dbReference type="Pfam" id="PF13240">
    <property type="entry name" value="Zn_Ribbon_1"/>
    <property type="match status" value="1"/>
</dbReference>
<evidence type="ECO:0000313" key="4">
    <source>
        <dbReference type="EMBL" id="MFC6316255.1"/>
    </source>
</evidence>
<evidence type="ECO:0000256" key="1">
    <source>
        <dbReference type="SAM" id="MobiDB-lite"/>
    </source>
</evidence>
<proteinExistence type="predicted"/>
<gene>
    <name evidence="4" type="ORF">ACFQHW_11840</name>
</gene>
<evidence type="ECO:0000259" key="3">
    <source>
        <dbReference type="Pfam" id="PF13240"/>
    </source>
</evidence>
<dbReference type="InterPro" id="IPR036259">
    <property type="entry name" value="MFS_trans_sf"/>
</dbReference>
<dbReference type="EMBL" id="JBHSSM010000029">
    <property type="protein sequence ID" value="MFC6316255.1"/>
    <property type="molecule type" value="Genomic_DNA"/>
</dbReference>
<feature type="domain" description="Zinc-ribbon" evidence="3">
    <location>
        <begin position="13"/>
        <end position="33"/>
    </location>
</feature>
<evidence type="ECO:0000313" key="5">
    <source>
        <dbReference type="Proteomes" id="UP001596310"/>
    </source>
</evidence>
<evidence type="ECO:0000256" key="2">
    <source>
        <dbReference type="SAM" id="Phobius"/>
    </source>
</evidence>
<feature type="transmembrane region" description="Helical" evidence="2">
    <location>
        <begin position="308"/>
        <end position="329"/>
    </location>
</feature>
<feature type="compositionally biased region" description="Basic residues" evidence="1">
    <location>
        <begin position="142"/>
        <end position="166"/>
    </location>
</feature>
<name>A0ABW1UUE5_9LACO</name>
<feature type="region of interest" description="Disordered" evidence="1">
    <location>
        <begin position="50"/>
        <end position="166"/>
    </location>
</feature>
<keyword evidence="2" id="KW-0812">Transmembrane</keyword>
<feature type="transmembrane region" description="Helical" evidence="2">
    <location>
        <begin position="234"/>
        <end position="255"/>
    </location>
</feature>
<comment type="caution">
    <text evidence="4">The sequence shown here is derived from an EMBL/GenBank/DDBJ whole genome shotgun (WGS) entry which is preliminary data.</text>
</comment>
<keyword evidence="2" id="KW-1133">Transmembrane helix</keyword>
<keyword evidence="2" id="KW-0472">Membrane</keyword>
<protein>
    <submittedName>
        <fullName evidence="4">Zinc ribbon domain-containing protein</fullName>
    </submittedName>
</protein>
<keyword evidence="5" id="KW-1185">Reference proteome</keyword>